<dbReference type="WBParaSite" id="PS1159_v2.g14075.t1">
    <property type="protein sequence ID" value="PS1159_v2.g14075.t1"/>
    <property type="gene ID" value="PS1159_v2.g14075"/>
</dbReference>
<protein>
    <submittedName>
        <fullName evidence="2">Uncharacterized protein</fullName>
    </submittedName>
</protein>
<reference evidence="2" key="1">
    <citation type="submission" date="2022-11" db="UniProtKB">
        <authorList>
            <consortium name="WormBaseParasite"/>
        </authorList>
    </citation>
    <scope>IDENTIFICATION</scope>
</reference>
<organism evidence="1 2">
    <name type="scientific">Panagrolaimus sp. PS1159</name>
    <dbReference type="NCBI Taxonomy" id="55785"/>
    <lineage>
        <taxon>Eukaryota</taxon>
        <taxon>Metazoa</taxon>
        <taxon>Ecdysozoa</taxon>
        <taxon>Nematoda</taxon>
        <taxon>Chromadorea</taxon>
        <taxon>Rhabditida</taxon>
        <taxon>Tylenchina</taxon>
        <taxon>Panagrolaimomorpha</taxon>
        <taxon>Panagrolaimoidea</taxon>
        <taxon>Panagrolaimidae</taxon>
        <taxon>Panagrolaimus</taxon>
    </lineage>
</organism>
<sequence>MGQISRKYLTEKEAFQNLCWTYHGFTKKCLQNCRNDSLKRWLDKVFFTPLNKYCVEFYDDIISNWNCIRKLKKYRRLCDRECAGTCDPTCLYFCYRPVSRRICKTEISAKILLEVSELKSPQQNSIPRHQPICIKEPITNYSNIKAQKIN</sequence>
<name>A0AC35F5Q3_9BILA</name>
<proteinExistence type="predicted"/>
<evidence type="ECO:0000313" key="2">
    <source>
        <dbReference type="WBParaSite" id="PS1159_v2.g14075.t1"/>
    </source>
</evidence>
<dbReference type="Proteomes" id="UP000887580">
    <property type="component" value="Unplaced"/>
</dbReference>
<evidence type="ECO:0000313" key="1">
    <source>
        <dbReference type="Proteomes" id="UP000887580"/>
    </source>
</evidence>
<accession>A0AC35F5Q3</accession>